<organism evidence="1 2">
    <name type="scientific">Plectus sambesii</name>
    <dbReference type="NCBI Taxonomy" id="2011161"/>
    <lineage>
        <taxon>Eukaryota</taxon>
        <taxon>Metazoa</taxon>
        <taxon>Ecdysozoa</taxon>
        <taxon>Nematoda</taxon>
        <taxon>Chromadorea</taxon>
        <taxon>Plectida</taxon>
        <taxon>Plectina</taxon>
        <taxon>Plectoidea</taxon>
        <taxon>Plectidae</taxon>
        <taxon>Plectus</taxon>
    </lineage>
</organism>
<protein>
    <submittedName>
        <fullName evidence="2">Ig-like domain-containing protein</fullName>
    </submittedName>
</protein>
<reference evidence="2" key="1">
    <citation type="submission" date="2022-11" db="UniProtKB">
        <authorList>
            <consortium name="WormBaseParasite"/>
        </authorList>
    </citation>
    <scope>IDENTIFICATION</scope>
</reference>
<name>A0A914UWS5_9BILA</name>
<evidence type="ECO:0000313" key="1">
    <source>
        <dbReference type="Proteomes" id="UP000887566"/>
    </source>
</evidence>
<dbReference type="Proteomes" id="UP000887566">
    <property type="component" value="Unplaced"/>
</dbReference>
<proteinExistence type="predicted"/>
<dbReference type="WBParaSite" id="PSAMB.scaffold13229size2369.g35362.t1">
    <property type="protein sequence ID" value="PSAMB.scaffold13229size2369.g35362.t1"/>
    <property type="gene ID" value="PSAMB.scaffold13229size2369.g35362"/>
</dbReference>
<sequence>MVQLVASTGKTATLPCPVTVSEDTYALEWRRDGQIVFSAFGDGDGDPALPFKALFATLALYKRRRLQQWGDLDTHVGPEDSAAAKGPSRRSLKLVTDRSVLTPTSRSPPQRPAVQAARQTLGHWVERRSANADQRIYIDLIGTDLFFLLPHFACNTLSPRRDADAMNPDPASCRPT</sequence>
<evidence type="ECO:0000313" key="2">
    <source>
        <dbReference type="WBParaSite" id="PSAMB.scaffold13229size2369.g35362.t1"/>
    </source>
</evidence>
<keyword evidence="1" id="KW-1185">Reference proteome</keyword>
<dbReference type="AlphaFoldDB" id="A0A914UWS5"/>
<accession>A0A914UWS5</accession>